<sequence length="407" mass="47446">MINISKIIKWFIIVQPILDIINLFIYKHSGFQMGSIIKGPLMLIFISVTILFNIDIIKNKKNVLYFIILIFFYVFHVKSNEMVLFNLDKNIYSLVKTLIFPIMILVLDLIIDKVEKTDINRALEFSIVIIFIIFIMAKLTNTYEYSYETMKVGNKAWFFSGNEIGSILALLFPFSVFYYLEERNFYRFLLVGMVLIPCFMIGIKTTIVSIIITMFIVFIISVYRSIKNYKSLKNRKFNMLFGFIIILLSLILIYNSSTLEIFISRMNIVYDRDSLITKILSGRDIMLINNFEVFQNYLPRAIFFGIGNKVGISEMDFFDIIIRYGFIGFIIVFYPMLNLLFSIKSELKQYLIGSITDYKKTKYFVPIIIGTSLSFLVGHVVVAPSVSFYLSILFIAFKLELKGDIYV</sequence>
<dbReference type="Pfam" id="PF13425">
    <property type="entry name" value="O-antigen_lig"/>
    <property type="match status" value="2"/>
</dbReference>
<dbReference type="Proteomes" id="UP000467132">
    <property type="component" value="Unassembled WGS sequence"/>
</dbReference>
<dbReference type="OrthoDB" id="2281244at2"/>
<dbReference type="EMBL" id="QXXA01000010">
    <property type="protein sequence ID" value="NBI07032.1"/>
    <property type="molecule type" value="Genomic_DNA"/>
</dbReference>
<feature type="transmembrane region" description="Helical" evidence="1">
    <location>
        <begin position="364"/>
        <end position="397"/>
    </location>
</feature>
<dbReference type="InterPro" id="IPR049504">
    <property type="entry name" value="O-antigen_lig"/>
</dbReference>
<accession>A0A845R0R6</accession>
<feature type="transmembrane region" description="Helical" evidence="1">
    <location>
        <begin position="91"/>
        <end position="110"/>
    </location>
</feature>
<evidence type="ECO:0008006" key="4">
    <source>
        <dbReference type="Google" id="ProtNLM"/>
    </source>
</evidence>
<dbReference type="AlphaFoldDB" id="A0A845R0R6"/>
<proteinExistence type="predicted"/>
<dbReference type="RefSeq" id="WP_160197509.1">
    <property type="nucleotide sequence ID" value="NZ_QXXA01000010.1"/>
</dbReference>
<feature type="transmembrane region" description="Helical" evidence="1">
    <location>
        <begin position="185"/>
        <end position="203"/>
    </location>
</feature>
<feature type="transmembrane region" description="Helical" evidence="1">
    <location>
        <begin position="238"/>
        <end position="257"/>
    </location>
</feature>
<feature type="transmembrane region" description="Helical" evidence="1">
    <location>
        <begin position="159"/>
        <end position="180"/>
    </location>
</feature>
<keyword evidence="1" id="KW-0812">Transmembrane</keyword>
<feature type="transmembrane region" description="Helical" evidence="1">
    <location>
        <begin position="37"/>
        <end position="56"/>
    </location>
</feature>
<feature type="transmembrane region" description="Helical" evidence="1">
    <location>
        <begin position="122"/>
        <end position="139"/>
    </location>
</feature>
<evidence type="ECO:0000256" key="1">
    <source>
        <dbReference type="SAM" id="Phobius"/>
    </source>
</evidence>
<keyword evidence="1" id="KW-1133">Transmembrane helix</keyword>
<feature type="transmembrane region" description="Helical" evidence="1">
    <location>
        <begin position="7"/>
        <end position="25"/>
    </location>
</feature>
<evidence type="ECO:0000313" key="3">
    <source>
        <dbReference type="Proteomes" id="UP000467132"/>
    </source>
</evidence>
<feature type="transmembrane region" description="Helical" evidence="1">
    <location>
        <begin position="63"/>
        <end position="79"/>
    </location>
</feature>
<evidence type="ECO:0000313" key="2">
    <source>
        <dbReference type="EMBL" id="NBI07032.1"/>
    </source>
</evidence>
<keyword evidence="3" id="KW-1185">Reference proteome</keyword>
<reference evidence="2 3" key="1">
    <citation type="submission" date="2018-08" db="EMBL/GenBank/DDBJ databases">
        <title>Murine metabolic-syndrome-specific gut microbial biobank.</title>
        <authorList>
            <person name="Liu C."/>
        </authorList>
    </citation>
    <scope>NUCLEOTIDE SEQUENCE [LARGE SCALE GENOMIC DNA]</scope>
    <source>
        <strain evidence="2 3">583</strain>
    </source>
</reference>
<feature type="transmembrane region" description="Helical" evidence="1">
    <location>
        <begin position="321"/>
        <end position="343"/>
    </location>
</feature>
<keyword evidence="1" id="KW-0472">Membrane</keyword>
<protein>
    <recommendedName>
        <fullName evidence="4">O-antigen polymerase</fullName>
    </recommendedName>
</protein>
<organism evidence="2 3">
    <name type="scientific">Senegalia massiliensis</name>
    <dbReference type="NCBI Taxonomy" id="1720316"/>
    <lineage>
        <taxon>Bacteria</taxon>
        <taxon>Bacillati</taxon>
        <taxon>Bacillota</taxon>
        <taxon>Clostridia</taxon>
        <taxon>Eubacteriales</taxon>
        <taxon>Clostridiaceae</taxon>
        <taxon>Senegalia</taxon>
    </lineage>
</organism>
<feature type="transmembrane region" description="Helical" evidence="1">
    <location>
        <begin position="209"/>
        <end position="226"/>
    </location>
</feature>
<comment type="caution">
    <text evidence="2">The sequence shown here is derived from an EMBL/GenBank/DDBJ whole genome shotgun (WGS) entry which is preliminary data.</text>
</comment>
<gene>
    <name evidence="2" type="ORF">D3Z33_09220</name>
</gene>
<name>A0A845R0R6_9CLOT</name>